<evidence type="ECO:0000256" key="8">
    <source>
        <dbReference type="ARBA" id="ARBA00022490"/>
    </source>
</evidence>
<evidence type="ECO:0000259" key="18">
    <source>
        <dbReference type="Pfam" id="PF01761"/>
    </source>
</evidence>
<feature type="binding site" evidence="17">
    <location>
        <position position="265"/>
    </location>
    <ligand>
        <name>Zn(2+)</name>
        <dbReference type="ChEBI" id="CHEBI:29105"/>
    </ligand>
</feature>
<protein>
    <recommendedName>
        <fullName evidence="7 17">3-dehydroquinate synthase</fullName>
        <shortName evidence="17">DHQS</shortName>
        <ecNumber evidence="6 17">4.2.3.4</ecNumber>
    </recommendedName>
</protein>
<evidence type="ECO:0000256" key="10">
    <source>
        <dbReference type="ARBA" id="ARBA00022723"/>
    </source>
</evidence>
<feature type="binding site" evidence="17">
    <location>
        <position position="154"/>
    </location>
    <ligand>
        <name>NAD(+)</name>
        <dbReference type="ChEBI" id="CHEBI:57540"/>
    </ligand>
</feature>
<comment type="catalytic activity">
    <reaction evidence="1 17">
        <text>7-phospho-2-dehydro-3-deoxy-D-arabino-heptonate = 3-dehydroquinate + phosphate</text>
        <dbReference type="Rhea" id="RHEA:21968"/>
        <dbReference type="ChEBI" id="CHEBI:32364"/>
        <dbReference type="ChEBI" id="CHEBI:43474"/>
        <dbReference type="ChEBI" id="CHEBI:58394"/>
        <dbReference type="EC" id="4.2.3.4"/>
    </reaction>
</comment>
<keyword evidence="9 17" id="KW-0028">Amino-acid biosynthesis</keyword>
<feature type="domain" description="3-dehydroquinate synthase N-terminal" evidence="18">
    <location>
        <begin position="71"/>
        <end position="181"/>
    </location>
</feature>
<keyword evidence="15 17" id="KW-0456">Lyase</keyword>
<comment type="caution">
    <text evidence="17">Lacks conserved residue(s) required for the propagation of feature annotation.</text>
</comment>
<dbReference type="Gene3D" id="3.40.50.1970">
    <property type="match status" value="1"/>
</dbReference>
<dbReference type="HAMAP" id="MF_00110">
    <property type="entry name" value="DHQ_synthase"/>
    <property type="match status" value="1"/>
</dbReference>
<comment type="function">
    <text evidence="17">Catalyzes the conversion of 3-deoxy-D-arabino-heptulosonate 7-phosphate (DAHP) to dehydroquinate (DHQ).</text>
</comment>
<dbReference type="PANTHER" id="PTHR43622:SF7">
    <property type="entry name" value="3-DEHYDROQUINATE SYNTHASE, CHLOROPLASTIC"/>
    <property type="match status" value="1"/>
</dbReference>
<feature type="binding site" evidence="17">
    <location>
        <position position="249"/>
    </location>
    <ligand>
        <name>Zn(2+)</name>
        <dbReference type="ChEBI" id="CHEBI:29105"/>
    </ligand>
</feature>
<comment type="cofactor">
    <cofactor evidence="2 17">
        <name>NAD(+)</name>
        <dbReference type="ChEBI" id="CHEBI:57540"/>
    </cofactor>
</comment>
<keyword evidence="21" id="KW-1185">Reference proteome</keyword>
<dbReference type="GO" id="GO:0003856">
    <property type="term" value="F:3-dehydroquinate synthase activity"/>
    <property type="evidence" value="ECO:0007669"/>
    <property type="project" value="UniProtKB-EC"/>
</dbReference>
<feature type="binding site" evidence="17">
    <location>
        <begin position="109"/>
        <end position="113"/>
    </location>
    <ligand>
        <name>NAD(+)</name>
        <dbReference type="ChEBI" id="CHEBI:57540"/>
    </ligand>
</feature>
<dbReference type="EMBL" id="JBHUCX010000050">
    <property type="protein sequence ID" value="MFD1676335.1"/>
    <property type="molecule type" value="Genomic_DNA"/>
</dbReference>
<evidence type="ECO:0000256" key="13">
    <source>
        <dbReference type="ARBA" id="ARBA00023027"/>
    </source>
</evidence>
<dbReference type="RefSeq" id="WP_377944231.1">
    <property type="nucleotide sequence ID" value="NZ_JBHUCX010000050.1"/>
</dbReference>
<feature type="binding site" evidence="17">
    <location>
        <position position="145"/>
    </location>
    <ligand>
        <name>NAD(+)</name>
        <dbReference type="ChEBI" id="CHEBI:57540"/>
    </ligand>
</feature>
<feature type="binding site" evidence="17">
    <location>
        <position position="187"/>
    </location>
    <ligand>
        <name>Zn(2+)</name>
        <dbReference type="ChEBI" id="CHEBI:29105"/>
    </ligand>
</feature>
<keyword evidence="10 17" id="KW-0479">Metal-binding</keyword>
<dbReference type="Pfam" id="PF24621">
    <property type="entry name" value="DHQS_C"/>
    <property type="match status" value="1"/>
</dbReference>
<evidence type="ECO:0000256" key="12">
    <source>
        <dbReference type="ARBA" id="ARBA00022833"/>
    </source>
</evidence>
<dbReference type="CDD" id="cd08195">
    <property type="entry name" value="DHQS"/>
    <property type="match status" value="1"/>
</dbReference>
<dbReference type="Pfam" id="PF01761">
    <property type="entry name" value="DHQ_synthase"/>
    <property type="match status" value="1"/>
</dbReference>
<keyword evidence="14 17" id="KW-0057">Aromatic amino acid biosynthesis</keyword>
<dbReference type="InterPro" id="IPR030963">
    <property type="entry name" value="DHQ_synth_fam"/>
</dbReference>
<sequence>MKRLPVQSSRMTYPVVVGADVLAQTGEQLQEIGIKTGTKIAIITDTTVAHLPFVNQLTESLESAGYPFQTLVVPAGDASKSLDVAYGLYQDLISFGMRRQDVVLALGGGVVGDLAGFVAATYLRGVPFIQAPTTLLSHDSSIGGKVGINLPQGKNLIGAFYPPRAVLYDLNTLSYLPERQWVNGMAEVIKHGIIADANLFETLAANPLTVCPPADELEPILTAAMRVKIDVVEGDEREANLRQVLNLGHTIGHAIEQRSNYSLGHGEAISIGMALEARLAEKRGLLTAAHRTLITSVLAAHGLPTQAPADDWHEIKKLIEVDKKHKSDAWTFVLPTAIGQVQIVNDIRPQEVEDVVRESMKGV</sequence>
<comment type="caution">
    <text evidence="20">The sequence shown here is derived from an EMBL/GenBank/DDBJ whole genome shotgun (WGS) entry which is preliminary data.</text>
</comment>
<evidence type="ECO:0000256" key="3">
    <source>
        <dbReference type="ARBA" id="ARBA00004496"/>
    </source>
</evidence>
<evidence type="ECO:0000256" key="15">
    <source>
        <dbReference type="ARBA" id="ARBA00023239"/>
    </source>
</evidence>
<accession>A0ABW4JKN5</accession>
<organism evidence="20 21">
    <name type="scientific">Alicyclobacillus fodiniaquatilis</name>
    <dbReference type="NCBI Taxonomy" id="1661150"/>
    <lineage>
        <taxon>Bacteria</taxon>
        <taxon>Bacillati</taxon>
        <taxon>Bacillota</taxon>
        <taxon>Bacilli</taxon>
        <taxon>Bacillales</taxon>
        <taxon>Alicyclobacillaceae</taxon>
        <taxon>Alicyclobacillus</taxon>
    </lineage>
</organism>
<dbReference type="SUPFAM" id="SSF56796">
    <property type="entry name" value="Dehydroquinate synthase-like"/>
    <property type="match status" value="1"/>
</dbReference>
<evidence type="ECO:0000256" key="16">
    <source>
        <dbReference type="ARBA" id="ARBA00023285"/>
    </source>
</evidence>
<comment type="pathway">
    <text evidence="4 17">Metabolic intermediate biosynthesis; chorismate biosynthesis; chorismate from D-erythrose 4-phosphate and phosphoenolpyruvate: step 2/7.</text>
</comment>
<evidence type="ECO:0000256" key="17">
    <source>
        <dbReference type="HAMAP-Rule" id="MF_00110"/>
    </source>
</evidence>
<evidence type="ECO:0000256" key="4">
    <source>
        <dbReference type="ARBA" id="ARBA00004661"/>
    </source>
</evidence>
<keyword evidence="8 17" id="KW-0963">Cytoplasm</keyword>
<name>A0ABW4JKN5_9BACL</name>
<evidence type="ECO:0000256" key="5">
    <source>
        <dbReference type="ARBA" id="ARBA00005412"/>
    </source>
</evidence>
<dbReference type="PIRSF" id="PIRSF001455">
    <property type="entry name" value="DHQ_synth"/>
    <property type="match status" value="1"/>
</dbReference>
<evidence type="ECO:0000256" key="1">
    <source>
        <dbReference type="ARBA" id="ARBA00001393"/>
    </source>
</evidence>
<proteinExistence type="inferred from homology"/>
<dbReference type="EC" id="4.2.3.4" evidence="6 17"/>
<reference evidence="21" key="1">
    <citation type="journal article" date="2019" name="Int. J. Syst. Evol. Microbiol.">
        <title>The Global Catalogue of Microorganisms (GCM) 10K type strain sequencing project: providing services to taxonomists for standard genome sequencing and annotation.</title>
        <authorList>
            <consortium name="The Broad Institute Genomics Platform"/>
            <consortium name="The Broad Institute Genome Sequencing Center for Infectious Disease"/>
            <person name="Wu L."/>
            <person name="Ma J."/>
        </authorList>
    </citation>
    <scope>NUCLEOTIDE SEQUENCE [LARGE SCALE GENOMIC DNA]</scope>
    <source>
        <strain evidence="21">CGMCC 1.12286</strain>
    </source>
</reference>
<gene>
    <name evidence="17 20" type="primary">aroB</name>
    <name evidence="20" type="ORF">ACFSB2_16650</name>
</gene>
<keyword evidence="11 17" id="KW-0547">Nucleotide-binding</keyword>
<evidence type="ECO:0000256" key="7">
    <source>
        <dbReference type="ARBA" id="ARBA00017684"/>
    </source>
</evidence>
<evidence type="ECO:0000256" key="9">
    <source>
        <dbReference type="ARBA" id="ARBA00022605"/>
    </source>
</evidence>
<comment type="similarity">
    <text evidence="5 17">Belongs to the sugar phosphate cyclases superfamily. Dehydroquinate synthase family.</text>
</comment>
<feature type="binding site" evidence="17">
    <location>
        <begin position="133"/>
        <end position="134"/>
    </location>
    <ligand>
        <name>NAD(+)</name>
        <dbReference type="ChEBI" id="CHEBI:57540"/>
    </ligand>
</feature>
<comment type="subcellular location">
    <subcellularLocation>
        <location evidence="3 17">Cytoplasm</location>
    </subcellularLocation>
</comment>
<evidence type="ECO:0000313" key="20">
    <source>
        <dbReference type="EMBL" id="MFD1676335.1"/>
    </source>
</evidence>
<evidence type="ECO:0000256" key="14">
    <source>
        <dbReference type="ARBA" id="ARBA00023141"/>
    </source>
</evidence>
<dbReference type="InterPro" id="IPR016037">
    <property type="entry name" value="DHQ_synth_AroB"/>
</dbReference>
<evidence type="ECO:0000256" key="11">
    <source>
        <dbReference type="ARBA" id="ARBA00022741"/>
    </source>
</evidence>
<dbReference type="Proteomes" id="UP001597079">
    <property type="component" value="Unassembled WGS sequence"/>
</dbReference>
<comment type="cofactor">
    <cofactor evidence="17">
        <name>Co(2+)</name>
        <dbReference type="ChEBI" id="CHEBI:48828"/>
    </cofactor>
    <cofactor evidence="17">
        <name>Zn(2+)</name>
        <dbReference type="ChEBI" id="CHEBI:29105"/>
    </cofactor>
    <text evidence="17">Binds 1 divalent metal cation per subunit. Can use either Co(2+) or Zn(2+).</text>
</comment>
<keyword evidence="13 17" id="KW-0520">NAD</keyword>
<evidence type="ECO:0000313" key="21">
    <source>
        <dbReference type="Proteomes" id="UP001597079"/>
    </source>
</evidence>
<evidence type="ECO:0000256" key="6">
    <source>
        <dbReference type="ARBA" id="ARBA00013031"/>
    </source>
</evidence>
<dbReference type="NCBIfam" id="TIGR01357">
    <property type="entry name" value="aroB"/>
    <property type="match status" value="1"/>
</dbReference>
<keyword evidence="12 17" id="KW-0862">Zinc</keyword>
<dbReference type="Gene3D" id="1.20.1090.10">
    <property type="entry name" value="Dehydroquinate synthase-like - alpha domain"/>
    <property type="match status" value="1"/>
</dbReference>
<dbReference type="InterPro" id="IPR030960">
    <property type="entry name" value="DHQS/DOIS_N"/>
</dbReference>
<evidence type="ECO:0000256" key="2">
    <source>
        <dbReference type="ARBA" id="ARBA00001911"/>
    </source>
</evidence>
<evidence type="ECO:0000259" key="19">
    <source>
        <dbReference type="Pfam" id="PF24621"/>
    </source>
</evidence>
<feature type="domain" description="3-dehydroquinate synthase C-terminal" evidence="19">
    <location>
        <begin position="184"/>
        <end position="324"/>
    </location>
</feature>
<keyword evidence="16 17" id="KW-0170">Cobalt</keyword>
<dbReference type="InterPro" id="IPR056179">
    <property type="entry name" value="DHQS_C"/>
</dbReference>
<dbReference type="PANTHER" id="PTHR43622">
    <property type="entry name" value="3-DEHYDROQUINATE SYNTHASE"/>
    <property type="match status" value="1"/>
</dbReference>
<dbReference type="InterPro" id="IPR050071">
    <property type="entry name" value="Dehydroquinate_synthase"/>
</dbReference>